<sequence length="166" mass="19152">MEEEVFFNKVHASGIITIDLMDYEPQEDVFFLDIKDFLFMGLIIKEKEFKEELSRYDWAALTGKAVAIGCSEDTIIPTWVYFMLADRLHGIARRVDYRTTEELKNLLWREELVGADFEHLEGAKVVVKANPNIDPDLFMVAVDKLRPVVATLMYGEAGMPKVIFKR</sequence>
<comment type="caution">
    <text evidence="1">The sequence shown here is derived from an EMBL/GenBank/DDBJ whole genome shotgun (WGS) entry which is preliminary data.</text>
</comment>
<accession>A0A4R6WFG8</accession>
<dbReference type="Proteomes" id="UP000295292">
    <property type="component" value="Unassembled WGS sequence"/>
</dbReference>
<name>A0A4R6WFG8_9SPHI</name>
<dbReference type="EMBL" id="SNYV01000015">
    <property type="protein sequence ID" value="TDQ76370.1"/>
    <property type="molecule type" value="Genomic_DNA"/>
</dbReference>
<keyword evidence="2" id="KW-1185">Reference proteome</keyword>
<dbReference type="RefSeq" id="WP_133585195.1">
    <property type="nucleotide sequence ID" value="NZ_SNYV01000015.1"/>
</dbReference>
<evidence type="ECO:0000313" key="2">
    <source>
        <dbReference type="Proteomes" id="UP000295292"/>
    </source>
</evidence>
<evidence type="ECO:0000313" key="1">
    <source>
        <dbReference type="EMBL" id="TDQ76370.1"/>
    </source>
</evidence>
<dbReference type="OrthoDB" id="758966at2"/>
<dbReference type="AlphaFoldDB" id="A0A4R6WFG8"/>
<organism evidence="1 2">
    <name type="scientific">Sphingobacterium yanglingense</name>
    <dbReference type="NCBI Taxonomy" id="1437280"/>
    <lineage>
        <taxon>Bacteria</taxon>
        <taxon>Pseudomonadati</taxon>
        <taxon>Bacteroidota</taxon>
        <taxon>Sphingobacteriia</taxon>
        <taxon>Sphingobacteriales</taxon>
        <taxon>Sphingobacteriaceae</taxon>
        <taxon>Sphingobacterium</taxon>
    </lineage>
</organism>
<dbReference type="Pfam" id="PF10652">
    <property type="entry name" value="DUF2480"/>
    <property type="match status" value="1"/>
</dbReference>
<reference evidence="1 2" key="1">
    <citation type="submission" date="2019-03" db="EMBL/GenBank/DDBJ databases">
        <title>Genomic Encyclopedia of Archaeal and Bacterial Type Strains, Phase II (KMG-II): from individual species to whole genera.</title>
        <authorList>
            <person name="Goeker M."/>
        </authorList>
    </citation>
    <scope>NUCLEOTIDE SEQUENCE [LARGE SCALE GENOMIC DNA]</scope>
    <source>
        <strain evidence="1 2">DSM 28353</strain>
    </source>
</reference>
<protein>
    <submittedName>
        <fullName evidence="1">Uncharacterized protein DUF2480</fullName>
    </submittedName>
</protein>
<proteinExistence type="predicted"/>
<gene>
    <name evidence="1" type="ORF">CLV99_2957</name>
</gene>
<dbReference type="InterPro" id="IPR018914">
    <property type="entry name" value="DUF2480"/>
</dbReference>